<feature type="compositionally biased region" description="Polar residues" evidence="1">
    <location>
        <begin position="392"/>
        <end position="411"/>
    </location>
</feature>
<name>A0A0D2KM57_HYPSF</name>
<accession>A0A0D2KM57</accession>
<dbReference type="Proteomes" id="UP000054270">
    <property type="component" value="Unassembled WGS sequence"/>
</dbReference>
<feature type="compositionally biased region" description="Acidic residues" evidence="1">
    <location>
        <begin position="414"/>
        <end position="438"/>
    </location>
</feature>
<evidence type="ECO:0000313" key="2">
    <source>
        <dbReference type="EMBL" id="KJA15667.1"/>
    </source>
</evidence>
<evidence type="ECO:0000313" key="3">
    <source>
        <dbReference type="Proteomes" id="UP000054270"/>
    </source>
</evidence>
<keyword evidence="3" id="KW-1185">Reference proteome</keyword>
<reference evidence="3" key="1">
    <citation type="submission" date="2014-04" db="EMBL/GenBank/DDBJ databases">
        <title>Evolutionary Origins and Diversification of the Mycorrhizal Mutualists.</title>
        <authorList>
            <consortium name="DOE Joint Genome Institute"/>
            <consortium name="Mycorrhizal Genomics Consortium"/>
            <person name="Kohler A."/>
            <person name="Kuo A."/>
            <person name="Nagy L.G."/>
            <person name="Floudas D."/>
            <person name="Copeland A."/>
            <person name="Barry K.W."/>
            <person name="Cichocki N."/>
            <person name="Veneault-Fourrey C."/>
            <person name="LaButti K."/>
            <person name="Lindquist E.A."/>
            <person name="Lipzen A."/>
            <person name="Lundell T."/>
            <person name="Morin E."/>
            <person name="Murat C."/>
            <person name="Riley R."/>
            <person name="Ohm R."/>
            <person name="Sun H."/>
            <person name="Tunlid A."/>
            <person name="Henrissat B."/>
            <person name="Grigoriev I.V."/>
            <person name="Hibbett D.S."/>
            <person name="Martin F."/>
        </authorList>
    </citation>
    <scope>NUCLEOTIDE SEQUENCE [LARGE SCALE GENOMIC DNA]</scope>
    <source>
        <strain evidence="3">FD-334 SS-4</strain>
    </source>
</reference>
<dbReference type="OrthoDB" id="3068486at2759"/>
<gene>
    <name evidence="2" type="ORF">HYPSUDRAFT_1067936</name>
</gene>
<sequence>MDNHELRFLTIEDQNPTPRLVREAEARLKLHLQMARLRTAIRAVQSAREWGDAPWRENLIAEVDQVLAHLGYCALHGYRVGVPYLLQDVVGHTHGNSQPYFDKHNLPSMDTLQFMAEDDVNILATTNDFAYWWKQPNAQVAAHCTNVTISSEQFSCFLEIVLRDMLPTGSMKSPPGLILNWHDIPGLSARPNMVSPQRPRSDSCGDHPQDRPDLSAPKFAGLSKHRPGFPADAPPGLPRDRPEMNDASCADSAGLSPSSTQCGRCVALQTVLTMAFEDVEKLMQRVDSGIRAEGEAMHRSAAKIGAYHILGTIYREQDKLPFENGRLLRGYRSKYPICFAPIPYQGDVNRPYEGDFSATAQYSHIHSTPPGKMWISPATPEMSSDSEGDIPANSSTHSPNSSTRHSAGTSLPESDSDSDEPVDVEVDDVSEGQQVEEI</sequence>
<organism evidence="2 3">
    <name type="scientific">Hypholoma sublateritium (strain FD-334 SS-4)</name>
    <dbReference type="NCBI Taxonomy" id="945553"/>
    <lineage>
        <taxon>Eukaryota</taxon>
        <taxon>Fungi</taxon>
        <taxon>Dikarya</taxon>
        <taxon>Basidiomycota</taxon>
        <taxon>Agaricomycotina</taxon>
        <taxon>Agaricomycetes</taxon>
        <taxon>Agaricomycetidae</taxon>
        <taxon>Agaricales</taxon>
        <taxon>Agaricineae</taxon>
        <taxon>Strophariaceae</taxon>
        <taxon>Hypholoma</taxon>
    </lineage>
</organism>
<feature type="compositionally biased region" description="Basic and acidic residues" evidence="1">
    <location>
        <begin position="199"/>
        <end position="213"/>
    </location>
</feature>
<dbReference type="EMBL" id="KN817638">
    <property type="protein sequence ID" value="KJA15667.1"/>
    <property type="molecule type" value="Genomic_DNA"/>
</dbReference>
<feature type="region of interest" description="Disordered" evidence="1">
    <location>
        <begin position="189"/>
        <end position="260"/>
    </location>
</feature>
<evidence type="ECO:0000256" key="1">
    <source>
        <dbReference type="SAM" id="MobiDB-lite"/>
    </source>
</evidence>
<feature type="region of interest" description="Disordered" evidence="1">
    <location>
        <begin position="371"/>
        <end position="438"/>
    </location>
</feature>
<dbReference type="AlphaFoldDB" id="A0A0D2KM57"/>
<proteinExistence type="predicted"/>
<protein>
    <submittedName>
        <fullName evidence="2">Uncharacterized protein</fullName>
    </submittedName>
</protein>